<protein>
    <submittedName>
        <fullName evidence="1">HEAT repeat domain-containing protein</fullName>
    </submittedName>
</protein>
<evidence type="ECO:0000313" key="2">
    <source>
        <dbReference type="Proteomes" id="UP000805614"/>
    </source>
</evidence>
<accession>A0ABR7LSK6</accession>
<dbReference type="InterPro" id="IPR011989">
    <property type="entry name" value="ARM-like"/>
</dbReference>
<dbReference type="SUPFAM" id="SSF48371">
    <property type="entry name" value="ARM repeat"/>
    <property type="match status" value="1"/>
</dbReference>
<dbReference type="RefSeq" id="WP_187244755.1">
    <property type="nucleotide sequence ID" value="NZ_BAAAOK010000010.1"/>
</dbReference>
<dbReference type="EMBL" id="JABVEC010000014">
    <property type="protein sequence ID" value="MBC6467754.1"/>
    <property type="molecule type" value="Genomic_DNA"/>
</dbReference>
<proteinExistence type="predicted"/>
<evidence type="ECO:0000313" key="1">
    <source>
        <dbReference type="EMBL" id="MBC6467754.1"/>
    </source>
</evidence>
<gene>
    <name evidence="1" type="ORF">HKK74_19965</name>
</gene>
<name>A0ABR7LSK6_9ACTN</name>
<organism evidence="1 2">
    <name type="scientific">Actinomadura alba</name>
    <dbReference type="NCBI Taxonomy" id="406431"/>
    <lineage>
        <taxon>Bacteria</taxon>
        <taxon>Bacillati</taxon>
        <taxon>Actinomycetota</taxon>
        <taxon>Actinomycetes</taxon>
        <taxon>Streptosporangiales</taxon>
        <taxon>Thermomonosporaceae</taxon>
        <taxon>Actinomadura</taxon>
    </lineage>
</organism>
<dbReference type="Gene3D" id="1.25.10.10">
    <property type="entry name" value="Leucine-rich Repeat Variant"/>
    <property type="match status" value="1"/>
</dbReference>
<reference evidence="1 2" key="1">
    <citation type="submission" date="2020-06" db="EMBL/GenBank/DDBJ databases">
        <title>Actinomadura xiongansis sp. nov., isolated from soil of Baiyangdian.</title>
        <authorList>
            <person name="Zhang X."/>
        </authorList>
    </citation>
    <scope>NUCLEOTIDE SEQUENCE [LARGE SCALE GENOMIC DNA]</scope>
    <source>
        <strain evidence="1 2">HBUM206468</strain>
    </source>
</reference>
<keyword evidence="2" id="KW-1185">Reference proteome</keyword>
<dbReference type="InterPro" id="IPR016024">
    <property type="entry name" value="ARM-type_fold"/>
</dbReference>
<dbReference type="Proteomes" id="UP000805614">
    <property type="component" value="Unassembled WGS sequence"/>
</dbReference>
<comment type="caution">
    <text evidence="1">The sequence shown here is derived from an EMBL/GenBank/DDBJ whole genome shotgun (WGS) entry which is preliminary data.</text>
</comment>
<sequence>MTAHTGDLPALGSSARQQVNPLADLDTVEWPELHHAYGSAKDVPGQLRALRSPITEERRRAQGELSGNVYHQGTRWQASAAVVPFLVGLVEAPGTPERPVVLDLLRAVAIGDLDDGSLRFKPEERFAAADSMTGEHVAAVLRWLYREDESEESEEEDWPDFVDVADVLWARDAYLAAAGSADRFVAWVGDDDPAVAVQAAELLAWYPETDGAVPALLEVPANGDRAAVRVSANLTLAHLRDGDPRVDRRLRDLLDAEDYAVRLTAAVALAYRIGEGMPEPALDILLQARDRATELISIEIPWSRSLVGFASAALYRIGLG</sequence>